<comment type="caution">
    <text evidence="2">The sequence shown here is derived from an EMBL/GenBank/DDBJ whole genome shotgun (WGS) entry which is preliminary data.</text>
</comment>
<accession>A0ABT8D8A0</accession>
<evidence type="ECO:0000256" key="1">
    <source>
        <dbReference type="SAM" id="MobiDB-lite"/>
    </source>
</evidence>
<proteinExistence type="predicted"/>
<evidence type="ECO:0000313" key="3">
    <source>
        <dbReference type="Proteomes" id="UP001243846"/>
    </source>
</evidence>
<sequence length="48" mass="5347">MTAPDLILTNARILTMDPDRPAPRPFPCRAAASSRSDARTKSRLRRVP</sequence>
<keyword evidence="3" id="KW-1185">Reference proteome</keyword>
<protein>
    <submittedName>
        <fullName evidence="2">Uncharacterized protein</fullName>
    </submittedName>
</protein>
<dbReference type="Proteomes" id="UP001243846">
    <property type="component" value="Unassembled WGS sequence"/>
</dbReference>
<name>A0ABT8D8A0_9RHOB</name>
<reference evidence="3" key="1">
    <citation type="journal article" date="2019" name="Int. J. Syst. Evol. Microbiol.">
        <title>The Global Catalogue of Microorganisms (GCM) 10K type strain sequencing project: providing services to taxonomists for standard genome sequencing and annotation.</title>
        <authorList>
            <consortium name="The Broad Institute Genomics Platform"/>
            <consortium name="The Broad Institute Genome Sequencing Center for Infectious Disease"/>
            <person name="Wu L."/>
            <person name="Ma J."/>
        </authorList>
    </citation>
    <scope>NUCLEOTIDE SEQUENCE [LARGE SCALE GENOMIC DNA]</scope>
    <source>
        <strain evidence="3">CECT 8482</strain>
    </source>
</reference>
<dbReference type="EMBL" id="JAUFRC010000001">
    <property type="protein sequence ID" value="MDN3711459.1"/>
    <property type="molecule type" value="Genomic_DNA"/>
</dbReference>
<feature type="region of interest" description="Disordered" evidence="1">
    <location>
        <begin position="16"/>
        <end position="48"/>
    </location>
</feature>
<gene>
    <name evidence="2" type="ORF">QWZ10_05880</name>
</gene>
<organism evidence="2 3">
    <name type="scientific">Paracoccus cavernae</name>
    <dbReference type="NCBI Taxonomy" id="1571207"/>
    <lineage>
        <taxon>Bacteria</taxon>
        <taxon>Pseudomonadati</taxon>
        <taxon>Pseudomonadota</taxon>
        <taxon>Alphaproteobacteria</taxon>
        <taxon>Rhodobacterales</taxon>
        <taxon>Paracoccaceae</taxon>
        <taxon>Paracoccus</taxon>
    </lineage>
</organism>
<evidence type="ECO:0000313" key="2">
    <source>
        <dbReference type="EMBL" id="MDN3711459.1"/>
    </source>
</evidence>